<dbReference type="FunFam" id="3.60.21.10:FF:000089">
    <property type="entry name" value="Vacuolar protein sorting-associated protein 29"/>
    <property type="match status" value="1"/>
</dbReference>
<dbReference type="PROSITE" id="PS51340">
    <property type="entry name" value="MOSC"/>
    <property type="match status" value="1"/>
</dbReference>
<feature type="region of interest" description="Disordered" evidence="9">
    <location>
        <begin position="1"/>
        <end position="31"/>
    </location>
</feature>
<feature type="domain" description="MOSC" evidence="10">
    <location>
        <begin position="732"/>
        <end position="880"/>
    </location>
</feature>
<dbReference type="SUPFAM" id="SSF141673">
    <property type="entry name" value="MOSC N-terminal domain-like"/>
    <property type="match status" value="1"/>
</dbReference>
<comment type="similarity">
    <text evidence="2">Belongs to the short-chain dehydrogenases/reductases (SDR) family.</text>
</comment>
<dbReference type="InterPro" id="IPR024654">
    <property type="entry name" value="Calcineurin-like_PHP_lpxH"/>
</dbReference>
<evidence type="ECO:0000313" key="12">
    <source>
        <dbReference type="Proteomes" id="UP000001357"/>
    </source>
</evidence>
<dbReference type="RefSeq" id="XP_001750264.1">
    <property type="nucleotide sequence ID" value="XM_001750212.1"/>
</dbReference>
<evidence type="ECO:0000259" key="10">
    <source>
        <dbReference type="PROSITE" id="PS51340"/>
    </source>
</evidence>
<keyword evidence="5" id="KW-0521">NADP</keyword>
<dbReference type="Proteomes" id="UP000001357">
    <property type="component" value="Unassembled WGS sequence"/>
</dbReference>
<dbReference type="eggNOG" id="KOG2362">
    <property type="taxonomic scope" value="Eukaryota"/>
</dbReference>
<reference evidence="11 12" key="1">
    <citation type="journal article" date="2008" name="Nature">
        <title>The genome of the choanoflagellate Monosiga brevicollis and the origin of metazoans.</title>
        <authorList>
            <consortium name="JGI Sequencing"/>
            <person name="King N."/>
            <person name="Westbrook M.J."/>
            <person name="Young S.L."/>
            <person name="Kuo A."/>
            <person name="Abedin M."/>
            <person name="Chapman J."/>
            <person name="Fairclough S."/>
            <person name="Hellsten U."/>
            <person name="Isogai Y."/>
            <person name="Letunic I."/>
            <person name="Marr M."/>
            <person name="Pincus D."/>
            <person name="Putnam N."/>
            <person name="Rokas A."/>
            <person name="Wright K.J."/>
            <person name="Zuzow R."/>
            <person name="Dirks W."/>
            <person name="Good M."/>
            <person name="Goodstein D."/>
            <person name="Lemons D."/>
            <person name="Li W."/>
            <person name="Lyons J.B."/>
            <person name="Morris A."/>
            <person name="Nichols S."/>
            <person name="Richter D.J."/>
            <person name="Salamov A."/>
            <person name="Bork P."/>
            <person name="Lim W.A."/>
            <person name="Manning G."/>
            <person name="Miller W.T."/>
            <person name="McGinnis W."/>
            <person name="Shapiro H."/>
            <person name="Tjian R."/>
            <person name="Grigoriev I.V."/>
            <person name="Rokhsar D."/>
        </authorList>
    </citation>
    <scope>NUCLEOTIDE SEQUENCE [LARGE SCALE GENOMIC DNA]</scope>
    <source>
        <strain evidence="12">MX1 / ATCC 50154</strain>
    </source>
</reference>
<dbReference type="KEGG" id="mbr:MONBRDRAFT_34506"/>
<dbReference type="CDD" id="cd07394">
    <property type="entry name" value="MPP_Vps29"/>
    <property type="match status" value="1"/>
</dbReference>
<dbReference type="InterPro" id="IPR036291">
    <property type="entry name" value="NAD(P)-bd_dom_sf"/>
</dbReference>
<dbReference type="Pfam" id="PF12850">
    <property type="entry name" value="Metallophos_2"/>
    <property type="match status" value="1"/>
</dbReference>
<dbReference type="GO" id="GO:0042147">
    <property type="term" value="P:retrograde transport, endosome to Golgi"/>
    <property type="evidence" value="ECO:0000318"/>
    <property type="project" value="GO_Central"/>
</dbReference>
<keyword evidence="7" id="KW-0560">Oxidoreductase</keyword>
<dbReference type="SUPFAM" id="SSF50800">
    <property type="entry name" value="PK beta-barrel domain-like"/>
    <property type="match status" value="1"/>
</dbReference>
<organism evidence="11 12">
    <name type="scientific">Monosiga brevicollis</name>
    <name type="common">Choanoflagellate</name>
    <dbReference type="NCBI Taxonomy" id="81824"/>
    <lineage>
        <taxon>Eukaryota</taxon>
        <taxon>Choanoflagellata</taxon>
        <taxon>Craspedida</taxon>
        <taxon>Salpingoecidae</taxon>
        <taxon>Monosiga</taxon>
    </lineage>
</organism>
<keyword evidence="4" id="KW-0813">Transport</keyword>
<dbReference type="Gene3D" id="3.40.50.720">
    <property type="entry name" value="NAD(P)-binding Rossmann-like Domain"/>
    <property type="match status" value="1"/>
</dbReference>
<dbReference type="eggNOG" id="KOG1208">
    <property type="taxonomic scope" value="Eukaryota"/>
</dbReference>
<dbReference type="GO" id="GO:0030151">
    <property type="term" value="F:molybdenum ion binding"/>
    <property type="evidence" value="ECO:0007669"/>
    <property type="project" value="InterPro"/>
</dbReference>
<evidence type="ECO:0000256" key="8">
    <source>
        <dbReference type="RuleBase" id="RU362040"/>
    </source>
</evidence>
<dbReference type="STRING" id="81824.A9VC53"/>
<dbReference type="InterPro" id="IPR002347">
    <property type="entry name" value="SDR_fam"/>
</dbReference>
<keyword evidence="6" id="KW-0653">Protein transport</keyword>
<dbReference type="InterPro" id="IPR028661">
    <property type="entry name" value="Vps29"/>
</dbReference>
<evidence type="ECO:0000256" key="3">
    <source>
        <dbReference type="ARBA" id="ARBA00017767"/>
    </source>
</evidence>
<dbReference type="EMBL" id="CH991579">
    <property type="protein sequence ID" value="EDQ84923.1"/>
    <property type="molecule type" value="Genomic_DNA"/>
</dbReference>
<dbReference type="PANTHER" id="PTHR11124">
    <property type="entry name" value="VACUOLAR SORTING PROTEIN VPS29"/>
    <property type="match status" value="1"/>
</dbReference>
<dbReference type="Gene3D" id="3.60.21.10">
    <property type="match status" value="1"/>
</dbReference>
<gene>
    <name evidence="11" type="ORF">MONBRDRAFT_34506</name>
</gene>
<dbReference type="GO" id="GO:0030904">
    <property type="term" value="C:retromer complex"/>
    <property type="evidence" value="ECO:0000318"/>
    <property type="project" value="GO_Central"/>
</dbReference>
<dbReference type="InterPro" id="IPR029052">
    <property type="entry name" value="Metallo-depent_PP-like"/>
</dbReference>
<name>A9VC53_MONBE</name>
<dbReference type="GO" id="GO:0016491">
    <property type="term" value="F:oxidoreductase activity"/>
    <property type="evidence" value="ECO:0007669"/>
    <property type="project" value="UniProtKB-KW"/>
</dbReference>
<dbReference type="Pfam" id="PF00106">
    <property type="entry name" value="adh_short"/>
    <property type="match status" value="1"/>
</dbReference>
<dbReference type="GO" id="GO:0006886">
    <property type="term" value="P:intracellular protein transport"/>
    <property type="evidence" value="ECO:0000318"/>
    <property type="project" value="GO_Central"/>
</dbReference>
<dbReference type="FunFam" id="3.40.50.720:FF:000971">
    <property type="entry name" value="Putative daunorubicin C-13 ketoreductase DnrU"/>
    <property type="match status" value="1"/>
</dbReference>
<keyword evidence="12" id="KW-1185">Reference proteome</keyword>
<dbReference type="PRINTS" id="PR00081">
    <property type="entry name" value="GDHRDH"/>
</dbReference>
<evidence type="ECO:0000256" key="6">
    <source>
        <dbReference type="ARBA" id="ARBA00022927"/>
    </source>
</evidence>
<dbReference type="eggNOG" id="KOG3325">
    <property type="taxonomic scope" value="Eukaryota"/>
</dbReference>
<dbReference type="GeneID" id="5895522"/>
<evidence type="ECO:0000256" key="2">
    <source>
        <dbReference type="ARBA" id="ARBA00006484"/>
    </source>
</evidence>
<protein>
    <recommendedName>
        <fullName evidence="3 8">Vacuolar protein sorting-associated protein 29</fullName>
    </recommendedName>
</protein>
<dbReference type="InParanoid" id="A9VC53"/>
<sequence>MAKAAGQAGDETPTRARREAEARKRSPSPGTVSADRIMIAVALVVVSVALYGYEAYSHRVHRDWSDLSNLDSIAWQTIEGIIMSHKADTGMPAMLTRISESKAAAGRHYLVTGGNRGLGRAITRRLLCLGATVTITSRSTPHDLAESIAFEAAGIEQCSLPDPKLLAARLRVQALDLSNLQSVKAAVAAQSDARHGQAFDAVILNAGLAPLGKRLTAQGFEEGLGVNCVGHYVLTKLLVEHGLLAAGGRLVVVTSETHRASPPLDLEHLFDPVTYAYGESMTYYARSKLAVNTVATYWTETLRGQVSVHSICPGPVATDIARHAPAGLKILVDAFMKAIFQTPDEAALPVVMLAVDENYAERTGDYFHMYKPKAQRADVVDFEPLETGVMVLVLIIGDMHIPHRASNLPEKFKALLVPNKIQHILCTGNLVSRDMFDYLKTLASDVHVTAGDFDESSYPEQKVVTIGSWRIGLCHGHQIVPWGDHDALELKARQLDVNVLITGHTHKFEAWSAHGRYYINPGSATGAFNNTSASSVPSFALMDVQASTKTRDSPRCSLPNVCERPAFVVKGGWDPYRSNRPNFTNVTYKLDLEGSIMALEQWEFWIHRAEEALVAASLLLFPAAALYNYINSSVPVAALIRMRLCNHELLAEAPDMTPISLGHVDAQDIALPQAHAHDATPSNVSRPRLSTQRRELDCIIWGDTVRALHVSVEHDAWFSQVLGSPVMLVESIPTARQLSPQFYTEEERTLRFADGYPLLIGSEAALEQLNSKLRHKWNNDLHLNWDRFRPNVVVDGCEAHEEDWWYDLTIGHLPMKACKPCSRCSMPTVNQETGTRDPDQEPTLTLKTYRDHNNTPYFGANAVAVARAGMLHTGDVVRVQSRACTPVAALSGRSAPN</sequence>
<evidence type="ECO:0000256" key="9">
    <source>
        <dbReference type="SAM" id="MobiDB-lite"/>
    </source>
</evidence>
<dbReference type="AlphaFoldDB" id="A9VC53"/>
<dbReference type="NCBIfam" id="TIGR00040">
    <property type="entry name" value="yfcE"/>
    <property type="match status" value="1"/>
</dbReference>
<feature type="compositionally biased region" description="Basic and acidic residues" evidence="9">
    <location>
        <begin position="12"/>
        <end position="24"/>
    </location>
</feature>
<evidence type="ECO:0000313" key="11">
    <source>
        <dbReference type="EMBL" id="EDQ84923.1"/>
    </source>
</evidence>
<proteinExistence type="inferred from homology"/>
<evidence type="ECO:0000256" key="5">
    <source>
        <dbReference type="ARBA" id="ARBA00022857"/>
    </source>
</evidence>
<dbReference type="GO" id="GO:0030170">
    <property type="term" value="F:pyridoxal phosphate binding"/>
    <property type="evidence" value="ECO:0007669"/>
    <property type="project" value="InterPro"/>
</dbReference>
<dbReference type="InterPro" id="IPR000979">
    <property type="entry name" value="Phosphodiesterase_MJ0936/Vps29"/>
</dbReference>
<accession>A9VC53</accession>
<dbReference type="SUPFAM" id="SSF51735">
    <property type="entry name" value="NAD(P)-binding Rossmann-fold domains"/>
    <property type="match status" value="1"/>
</dbReference>
<evidence type="ECO:0000256" key="4">
    <source>
        <dbReference type="ARBA" id="ARBA00022448"/>
    </source>
</evidence>
<comment type="similarity">
    <text evidence="1 8">Belongs to the VPS29 family.</text>
</comment>
<dbReference type="GO" id="GO:0005768">
    <property type="term" value="C:endosome"/>
    <property type="evidence" value="ECO:0000318"/>
    <property type="project" value="GO_Central"/>
</dbReference>
<dbReference type="Pfam" id="PF03473">
    <property type="entry name" value="MOSC"/>
    <property type="match status" value="1"/>
</dbReference>
<dbReference type="GO" id="GO:0005829">
    <property type="term" value="C:cytosol"/>
    <property type="evidence" value="ECO:0007669"/>
    <property type="project" value="GOC"/>
</dbReference>
<evidence type="ECO:0000256" key="7">
    <source>
        <dbReference type="ARBA" id="ARBA00023002"/>
    </source>
</evidence>
<dbReference type="SUPFAM" id="SSF56300">
    <property type="entry name" value="Metallo-dependent phosphatases"/>
    <property type="match status" value="1"/>
</dbReference>
<evidence type="ECO:0000256" key="1">
    <source>
        <dbReference type="ARBA" id="ARBA00005945"/>
    </source>
</evidence>
<dbReference type="InterPro" id="IPR005302">
    <property type="entry name" value="MoCF_Sase_C"/>
</dbReference>
<dbReference type="InterPro" id="IPR011037">
    <property type="entry name" value="Pyrv_Knase-like_insert_dom_sf"/>
</dbReference>